<keyword evidence="6 8" id="KW-0460">Magnesium</keyword>
<evidence type="ECO:0000256" key="7">
    <source>
        <dbReference type="ARBA" id="ARBA00038093"/>
    </source>
</evidence>
<comment type="cofactor">
    <cofactor evidence="1 8">
        <name>Mg(2+)</name>
        <dbReference type="ChEBI" id="CHEBI:18420"/>
    </cofactor>
</comment>
<evidence type="ECO:0000256" key="1">
    <source>
        <dbReference type="ARBA" id="ARBA00001946"/>
    </source>
</evidence>
<dbReference type="InterPro" id="IPR002716">
    <property type="entry name" value="PIN_dom"/>
</dbReference>
<dbReference type="PANTHER" id="PTHR33653:SF1">
    <property type="entry name" value="RIBONUCLEASE VAPC2"/>
    <property type="match status" value="1"/>
</dbReference>
<evidence type="ECO:0000256" key="2">
    <source>
        <dbReference type="ARBA" id="ARBA00022649"/>
    </source>
</evidence>
<dbReference type="InterPro" id="IPR050556">
    <property type="entry name" value="Type_II_TA_system_RNase"/>
</dbReference>
<comment type="similarity">
    <text evidence="7 8">Belongs to the PINc/VapC protein family.</text>
</comment>
<dbReference type="GO" id="GO:0090729">
    <property type="term" value="F:toxin activity"/>
    <property type="evidence" value="ECO:0007669"/>
    <property type="project" value="UniProtKB-KW"/>
</dbReference>
<evidence type="ECO:0000313" key="10">
    <source>
        <dbReference type="EMBL" id="NOL52030.1"/>
    </source>
</evidence>
<evidence type="ECO:0000256" key="8">
    <source>
        <dbReference type="HAMAP-Rule" id="MF_00265"/>
    </source>
</evidence>
<dbReference type="GO" id="GO:0004540">
    <property type="term" value="F:RNA nuclease activity"/>
    <property type="evidence" value="ECO:0007669"/>
    <property type="project" value="InterPro"/>
</dbReference>
<sequence>MILLDTNIISELWKVEPNPNVLNWVDAQTLETLYLSAITVAELRYGIAIMPEGKRRTVFQERLDKEVLPAFTGRILAFDIEVSQVYAHLMANARFAGKAISAADGYIAATAATHKLIVASRDTLPFENLGLEVLNPFFRFSLHEG</sequence>
<feature type="domain" description="PIN" evidence="9">
    <location>
        <begin position="2"/>
        <end position="123"/>
    </location>
</feature>
<comment type="function">
    <text evidence="8">Toxic component of a toxin-antitoxin (TA) system. An RNase.</text>
</comment>
<dbReference type="AlphaFoldDB" id="A0A849P3F9"/>
<dbReference type="Pfam" id="PF01850">
    <property type="entry name" value="PIN"/>
    <property type="match status" value="1"/>
</dbReference>
<reference evidence="10 11" key="1">
    <citation type="submission" date="2020-05" db="EMBL/GenBank/DDBJ databases">
        <authorList>
            <person name="Niu N."/>
        </authorList>
    </citation>
    <scope>NUCLEOTIDE SEQUENCE [LARGE SCALE GENOMIC DNA]</scope>
    <source>
        <strain evidence="10 11">3340-03</strain>
    </source>
</reference>
<keyword evidence="8" id="KW-0800">Toxin</keyword>
<dbReference type="EMBL" id="JABGBN010000006">
    <property type="protein sequence ID" value="NOL52030.1"/>
    <property type="molecule type" value="Genomic_DNA"/>
</dbReference>
<feature type="binding site" evidence="8">
    <location>
        <position position="104"/>
    </location>
    <ligand>
        <name>Mg(2+)</name>
        <dbReference type="ChEBI" id="CHEBI:18420"/>
    </ligand>
</feature>
<dbReference type="EC" id="3.1.-.-" evidence="8"/>
<dbReference type="InterPro" id="IPR029060">
    <property type="entry name" value="PIN-like_dom_sf"/>
</dbReference>
<keyword evidence="3 8" id="KW-0540">Nuclease</keyword>
<keyword evidence="2 8" id="KW-1277">Toxin-antitoxin system</keyword>
<evidence type="ECO:0000256" key="3">
    <source>
        <dbReference type="ARBA" id="ARBA00022722"/>
    </source>
</evidence>
<organism evidence="10 11">
    <name type="scientific">Pelistega suis</name>
    <dbReference type="NCBI Taxonomy" id="1631957"/>
    <lineage>
        <taxon>Bacteria</taxon>
        <taxon>Pseudomonadati</taxon>
        <taxon>Pseudomonadota</taxon>
        <taxon>Betaproteobacteria</taxon>
        <taxon>Burkholderiales</taxon>
        <taxon>Alcaligenaceae</taxon>
        <taxon>Pelistega</taxon>
    </lineage>
</organism>
<accession>A0A849P3F9</accession>
<keyword evidence="5 8" id="KW-0378">Hydrolase</keyword>
<name>A0A849P3F9_9BURK</name>
<evidence type="ECO:0000313" key="11">
    <source>
        <dbReference type="Proteomes" id="UP000537862"/>
    </source>
</evidence>
<evidence type="ECO:0000256" key="4">
    <source>
        <dbReference type="ARBA" id="ARBA00022723"/>
    </source>
</evidence>
<keyword evidence="4 8" id="KW-0479">Metal-binding</keyword>
<dbReference type="CDD" id="cd18731">
    <property type="entry name" value="PIN_NgFitB-like"/>
    <property type="match status" value="1"/>
</dbReference>
<feature type="binding site" evidence="8">
    <location>
        <position position="5"/>
    </location>
    <ligand>
        <name>Mg(2+)</name>
        <dbReference type="ChEBI" id="CHEBI:18420"/>
    </ligand>
</feature>
<dbReference type="GO" id="GO:0000287">
    <property type="term" value="F:magnesium ion binding"/>
    <property type="evidence" value="ECO:0007669"/>
    <property type="project" value="UniProtKB-UniRule"/>
</dbReference>
<dbReference type="SUPFAM" id="SSF88723">
    <property type="entry name" value="PIN domain-like"/>
    <property type="match status" value="1"/>
</dbReference>
<dbReference type="InterPro" id="IPR022907">
    <property type="entry name" value="VapC_family"/>
</dbReference>
<gene>
    <name evidence="8" type="primary">vapC</name>
    <name evidence="10" type="ORF">HKX39_07625</name>
</gene>
<protein>
    <recommendedName>
        <fullName evidence="8">Ribonuclease VapC</fullName>
        <shortName evidence="8">RNase VapC</shortName>
        <ecNumber evidence="8">3.1.-.-</ecNumber>
    </recommendedName>
    <alternativeName>
        <fullName evidence="8">Toxin VapC</fullName>
    </alternativeName>
</protein>
<comment type="caution">
    <text evidence="10">The sequence shown here is derived from an EMBL/GenBank/DDBJ whole genome shotgun (WGS) entry which is preliminary data.</text>
</comment>
<keyword evidence="11" id="KW-1185">Reference proteome</keyword>
<dbReference type="PANTHER" id="PTHR33653">
    <property type="entry name" value="RIBONUCLEASE VAPC2"/>
    <property type="match status" value="1"/>
</dbReference>
<evidence type="ECO:0000256" key="5">
    <source>
        <dbReference type="ARBA" id="ARBA00022801"/>
    </source>
</evidence>
<dbReference type="Proteomes" id="UP000537862">
    <property type="component" value="Unassembled WGS sequence"/>
</dbReference>
<proteinExistence type="inferred from homology"/>
<evidence type="ECO:0000256" key="6">
    <source>
        <dbReference type="ARBA" id="ARBA00022842"/>
    </source>
</evidence>
<dbReference type="HAMAP" id="MF_00265">
    <property type="entry name" value="VapC_Nob1"/>
    <property type="match status" value="1"/>
</dbReference>
<dbReference type="Gene3D" id="3.40.50.1010">
    <property type="entry name" value="5'-nuclease"/>
    <property type="match status" value="1"/>
</dbReference>
<dbReference type="RefSeq" id="WP_171680730.1">
    <property type="nucleotide sequence ID" value="NZ_JABGBN010000006.1"/>
</dbReference>
<dbReference type="GO" id="GO:0016787">
    <property type="term" value="F:hydrolase activity"/>
    <property type="evidence" value="ECO:0007669"/>
    <property type="project" value="UniProtKB-KW"/>
</dbReference>
<evidence type="ECO:0000259" key="9">
    <source>
        <dbReference type="Pfam" id="PF01850"/>
    </source>
</evidence>